<feature type="domain" description="FAD/NAD(P)-binding" evidence="8">
    <location>
        <begin position="13"/>
        <end position="338"/>
    </location>
</feature>
<dbReference type="PANTHER" id="PTHR42913">
    <property type="entry name" value="APOPTOSIS-INDUCING FACTOR 1"/>
    <property type="match status" value="1"/>
</dbReference>
<name>A0ABW4FLR9_9PSEU</name>
<dbReference type="GO" id="GO:0016491">
    <property type="term" value="F:oxidoreductase activity"/>
    <property type="evidence" value="ECO:0007669"/>
    <property type="project" value="UniProtKB-KW"/>
</dbReference>
<keyword evidence="4" id="KW-0274">FAD</keyword>
<dbReference type="PRINTS" id="PR00368">
    <property type="entry name" value="FADPNR"/>
</dbReference>
<evidence type="ECO:0000313" key="10">
    <source>
        <dbReference type="Proteomes" id="UP001597145"/>
    </source>
</evidence>
<evidence type="ECO:0000256" key="1">
    <source>
        <dbReference type="ARBA" id="ARBA00001974"/>
    </source>
</evidence>
<dbReference type="InterPro" id="IPR051169">
    <property type="entry name" value="NADH-Q_oxidoreductase"/>
</dbReference>
<comment type="caution">
    <text evidence="9">The sequence shown here is derived from an EMBL/GenBank/DDBJ whole genome shotgun (WGS) entry which is preliminary data.</text>
</comment>
<proteinExistence type="inferred from homology"/>
<sequence length="457" mass="49554">MDRIARIGVQPHRVVIVGGGFGGLFAAQALRRSNVAITLVDRAQHHLFQPLLYQVATGILSEGQIAAPLRDVLKRHRNVECLLAEVVDIDVAARKVVALRPGGERITLPYDDLIVAAGVRQSYFGHDEFAQWAPGLKTIADALTIRRKVFGAFEFAESATDPDEQRRWLTFAVVGAGPTGVELAGQIRELATRTLHAEFRHIRPEDARVLMFDGCSAPLTSFGPKLSAKAAAVLRDLGVEMHFGSIVTGVDAEGLDVRDQAGTTVRHEAGTVLWAAGVEAPPLAEMLAKAAGAVQDRAGRIEVRPDLTIPGHPEIAIVGDMMSLHKLPGVAEVAMQSGLYAGRRIRHRIGDGKSLAPFRYYDLGSAAYLARGNAVVSAGPLRFAGFAGWLGWLFIHIAFLTGFRNRVGAVLTWAAAFTRDARRERAFTTQQIERLHDVYDAPRGRDRPTNAPGQSQP</sequence>
<reference evidence="10" key="1">
    <citation type="journal article" date="2019" name="Int. J. Syst. Evol. Microbiol.">
        <title>The Global Catalogue of Microorganisms (GCM) 10K type strain sequencing project: providing services to taxonomists for standard genome sequencing and annotation.</title>
        <authorList>
            <consortium name="The Broad Institute Genomics Platform"/>
            <consortium name="The Broad Institute Genome Sequencing Center for Infectious Disease"/>
            <person name="Wu L."/>
            <person name="Ma J."/>
        </authorList>
    </citation>
    <scope>NUCLEOTIDE SEQUENCE [LARGE SCALE GENOMIC DNA]</scope>
    <source>
        <strain evidence="10">JCM 12165</strain>
    </source>
</reference>
<protein>
    <submittedName>
        <fullName evidence="9">NAD(P)/FAD-dependent oxidoreductase</fullName>
        <ecNumber evidence="9">1.6.5.-</ecNumber>
    </submittedName>
</protein>
<dbReference type="SUPFAM" id="SSF51905">
    <property type="entry name" value="FAD/NAD(P)-binding domain"/>
    <property type="match status" value="1"/>
</dbReference>
<evidence type="ECO:0000256" key="2">
    <source>
        <dbReference type="ARBA" id="ARBA00005272"/>
    </source>
</evidence>
<dbReference type="PRINTS" id="PR00411">
    <property type="entry name" value="PNDRDTASEI"/>
</dbReference>
<keyword evidence="5 9" id="KW-0560">Oxidoreductase</keyword>
<organism evidence="9 10">
    <name type="scientific">Pseudonocardia aurantiaca</name>
    <dbReference type="NCBI Taxonomy" id="75290"/>
    <lineage>
        <taxon>Bacteria</taxon>
        <taxon>Bacillati</taxon>
        <taxon>Actinomycetota</taxon>
        <taxon>Actinomycetes</taxon>
        <taxon>Pseudonocardiales</taxon>
        <taxon>Pseudonocardiaceae</taxon>
        <taxon>Pseudonocardia</taxon>
    </lineage>
</organism>
<dbReference type="EC" id="1.6.5.-" evidence="9"/>
<keyword evidence="3" id="KW-0285">Flavoprotein</keyword>
<accession>A0ABW4FLR9</accession>
<evidence type="ECO:0000256" key="3">
    <source>
        <dbReference type="ARBA" id="ARBA00022630"/>
    </source>
</evidence>
<comment type="similarity">
    <text evidence="2">Belongs to the NADH dehydrogenase family.</text>
</comment>
<keyword evidence="7" id="KW-1133">Transmembrane helix</keyword>
<dbReference type="Pfam" id="PF07992">
    <property type="entry name" value="Pyr_redox_2"/>
    <property type="match status" value="1"/>
</dbReference>
<dbReference type="InterPro" id="IPR023753">
    <property type="entry name" value="FAD/NAD-binding_dom"/>
</dbReference>
<comment type="cofactor">
    <cofactor evidence="1">
        <name>FAD</name>
        <dbReference type="ChEBI" id="CHEBI:57692"/>
    </cofactor>
</comment>
<dbReference type="Gene3D" id="3.50.50.100">
    <property type="match status" value="1"/>
</dbReference>
<dbReference type="Proteomes" id="UP001597145">
    <property type="component" value="Unassembled WGS sequence"/>
</dbReference>
<feature type="transmembrane region" description="Helical" evidence="7">
    <location>
        <begin position="383"/>
        <end position="403"/>
    </location>
</feature>
<feature type="compositionally biased region" description="Basic and acidic residues" evidence="6">
    <location>
        <begin position="438"/>
        <end position="448"/>
    </location>
</feature>
<dbReference type="EMBL" id="JBHUCP010000013">
    <property type="protein sequence ID" value="MFD1531564.1"/>
    <property type="molecule type" value="Genomic_DNA"/>
</dbReference>
<feature type="region of interest" description="Disordered" evidence="6">
    <location>
        <begin position="438"/>
        <end position="457"/>
    </location>
</feature>
<keyword evidence="10" id="KW-1185">Reference proteome</keyword>
<evidence type="ECO:0000259" key="8">
    <source>
        <dbReference type="Pfam" id="PF07992"/>
    </source>
</evidence>
<dbReference type="InterPro" id="IPR036188">
    <property type="entry name" value="FAD/NAD-bd_sf"/>
</dbReference>
<evidence type="ECO:0000256" key="6">
    <source>
        <dbReference type="SAM" id="MobiDB-lite"/>
    </source>
</evidence>
<gene>
    <name evidence="9" type="ORF">ACFSCY_19195</name>
</gene>
<evidence type="ECO:0000256" key="7">
    <source>
        <dbReference type="SAM" id="Phobius"/>
    </source>
</evidence>
<evidence type="ECO:0000256" key="5">
    <source>
        <dbReference type="ARBA" id="ARBA00023002"/>
    </source>
</evidence>
<keyword evidence="7" id="KW-0472">Membrane</keyword>
<keyword evidence="7" id="KW-0812">Transmembrane</keyword>
<dbReference type="PANTHER" id="PTHR42913:SF3">
    <property type="entry name" value="64 KDA MITOCHONDRIAL NADH DEHYDROGENASE (EUROFUNG)"/>
    <property type="match status" value="1"/>
</dbReference>
<dbReference type="RefSeq" id="WP_379659855.1">
    <property type="nucleotide sequence ID" value="NZ_JBHUCP010000013.1"/>
</dbReference>
<evidence type="ECO:0000313" key="9">
    <source>
        <dbReference type="EMBL" id="MFD1531564.1"/>
    </source>
</evidence>
<evidence type="ECO:0000256" key="4">
    <source>
        <dbReference type="ARBA" id="ARBA00022827"/>
    </source>
</evidence>